<protein>
    <submittedName>
        <fullName evidence="2">Uncharacterized protein</fullName>
    </submittedName>
</protein>
<gene>
    <name evidence="2" type="ORF">RRG08_064613</name>
</gene>
<feature type="compositionally biased region" description="Basic and acidic residues" evidence="1">
    <location>
        <begin position="1"/>
        <end position="13"/>
    </location>
</feature>
<evidence type="ECO:0000313" key="2">
    <source>
        <dbReference type="EMBL" id="KAK3802019.1"/>
    </source>
</evidence>
<dbReference type="AlphaFoldDB" id="A0AAE1EBZ6"/>
<feature type="region of interest" description="Disordered" evidence="1">
    <location>
        <begin position="1"/>
        <end position="50"/>
    </location>
</feature>
<reference evidence="2" key="1">
    <citation type="journal article" date="2023" name="G3 (Bethesda)">
        <title>A reference genome for the long-term kleptoplast-retaining sea slug Elysia crispata morphotype clarki.</title>
        <authorList>
            <person name="Eastman K.E."/>
            <person name="Pendleton A.L."/>
            <person name="Shaikh M.A."/>
            <person name="Suttiyut T."/>
            <person name="Ogas R."/>
            <person name="Tomko P."/>
            <person name="Gavelis G."/>
            <person name="Widhalm J.R."/>
            <person name="Wisecaver J.H."/>
        </authorList>
    </citation>
    <scope>NUCLEOTIDE SEQUENCE</scope>
    <source>
        <strain evidence="2">ECLA1</strain>
    </source>
</reference>
<keyword evidence="3" id="KW-1185">Reference proteome</keyword>
<proteinExistence type="predicted"/>
<sequence length="81" mass="8724">MSSSGRRDADGRSYRAIPETLGKPLEGSAKQSVVDPAIPGRGNTPAGVKSSWENKQLDTCWKYTAFSALRCSKTSNTAEMD</sequence>
<dbReference type="EMBL" id="JAWDGP010000269">
    <property type="protein sequence ID" value="KAK3802019.1"/>
    <property type="molecule type" value="Genomic_DNA"/>
</dbReference>
<accession>A0AAE1EBZ6</accession>
<evidence type="ECO:0000313" key="3">
    <source>
        <dbReference type="Proteomes" id="UP001283361"/>
    </source>
</evidence>
<evidence type="ECO:0000256" key="1">
    <source>
        <dbReference type="SAM" id="MobiDB-lite"/>
    </source>
</evidence>
<organism evidence="2 3">
    <name type="scientific">Elysia crispata</name>
    <name type="common">lettuce slug</name>
    <dbReference type="NCBI Taxonomy" id="231223"/>
    <lineage>
        <taxon>Eukaryota</taxon>
        <taxon>Metazoa</taxon>
        <taxon>Spiralia</taxon>
        <taxon>Lophotrochozoa</taxon>
        <taxon>Mollusca</taxon>
        <taxon>Gastropoda</taxon>
        <taxon>Heterobranchia</taxon>
        <taxon>Euthyneura</taxon>
        <taxon>Panpulmonata</taxon>
        <taxon>Sacoglossa</taxon>
        <taxon>Placobranchoidea</taxon>
        <taxon>Plakobranchidae</taxon>
        <taxon>Elysia</taxon>
    </lineage>
</organism>
<name>A0AAE1EBZ6_9GAST</name>
<dbReference type="Proteomes" id="UP001283361">
    <property type="component" value="Unassembled WGS sequence"/>
</dbReference>
<comment type="caution">
    <text evidence="2">The sequence shown here is derived from an EMBL/GenBank/DDBJ whole genome shotgun (WGS) entry which is preliminary data.</text>
</comment>